<dbReference type="InterPro" id="IPR006521">
    <property type="entry name" value="Tail_protein_I"/>
</dbReference>
<accession>A0ABX1QCS3</accession>
<name>A0ABX1QCS3_9RHOO</name>
<reference evidence="1 2" key="1">
    <citation type="submission" date="2019-12" db="EMBL/GenBank/DDBJ databases">
        <title>Comparative genomics gives insights into the taxonomy of the Azoarcus-Aromatoleum group and reveals separate origins of nif in the plant-associated Azoarcus and non-plant-associated Aromatoleum sub-groups.</title>
        <authorList>
            <person name="Lafos M."/>
            <person name="Maluk M."/>
            <person name="Batista M."/>
            <person name="Junghare M."/>
            <person name="Carmona M."/>
            <person name="Faoro H."/>
            <person name="Cruz L.M."/>
            <person name="Battistoni F."/>
            <person name="De Souza E."/>
            <person name="Pedrosa F."/>
            <person name="Chen W.-M."/>
            <person name="Poole P.S."/>
            <person name="Dixon R.A."/>
            <person name="James E.K."/>
        </authorList>
    </citation>
    <scope>NUCLEOTIDE SEQUENCE [LARGE SCALE GENOMIC DNA]</scope>
    <source>
        <strain evidence="1 2">22Lin</strain>
    </source>
</reference>
<sequence length="824" mass="90353">MNSNGTRFLLLDGASDFRNASRQCSWDVEQRAFTLTRQDAPRLPQMPAARARELLAAATPFVLDNHGQIGRLTADGQGFECALGWPAATRDEWQPVLAALDDAETGAPNLEALVLDPVDAPSGRFTDLAFGGSGLVALPWSDDGTQHGLTAVHLRRRWQTHCTLAFAPRRAWVEAATGADRVWLLGETRLGLAVGAPLPQPYVGRPERFEPLQANPDPLRLLWDIDLPPHGGLLGLAGDDERLYVLTEHPDSTADAPRMQVFSRPLAAGPSEGFRVHRLPDELPLATDIAALGDGRFLLLLPFDEGAERGKRRDCPLLALPEVTAEEDEGDEDDAPAELVAERWPRRSEALLPAGIRFVRHRDGHPRTLTADGPIRLYRLAQAHFASRGTVTLTEILDSAMPDTLWDRLCLDACIPPGCRIDIAVQAGDDRNDLPDQWIAQPQAVLTAQSSELPFAPGRAPTGEDHDGHAGLYETLIQRSNGAVREVRGRYLRLRITMHGDGRHSPAIFALRMYYPRFSWQTQYLPDHFQQQERPLSLEGAEPIAANGADLRERLLASFEGVLTPLEDRIAASEILLDPAATPSARLPWLASMLGTTLPRHWPEARRRRWLAAQGALQQTHGSYRGLLLALDILTDGAVARGAVIPVEHFRLRRTMATILGIDMDDRDHPLTLGTGLSGNSIVGDTLILSDDQAREFLALFAPEVAERTGETAVVDRFFDEASRRMTVILHGPARSLAAVVRDALPSLVPATVQWAIRTSEHPFVLGLSPLLGIDTWLETQPPPRPVVLDRTRLGRGDLLHNPVALSPEHAVPIDATVSEGERA</sequence>
<evidence type="ECO:0008006" key="3">
    <source>
        <dbReference type="Google" id="ProtNLM"/>
    </source>
</evidence>
<comment type="caution">
    <text evidence="1">The sequence shown here is derived from an EMBL/GenBank/DDBJ whole genome shotgun (WGS) entry which is preliminary data.</text>
</comment>
<gene>
    <name evidence="1" type="ORF">GPA25_13665</name>
</gene>
<protein>
    <recommendedName>
        <fullName evidence="3">Phage tail protein</fullName>
    </recommendedName>
</protein>
<evidence type="ECO:0000313" key="1">
    <source>
        <dbReference type="EMBL" id="NMG75810.1"/>
    </source>
</evidence>
<proteinExistence type="predicted"/>
<dbReference type="EMBL" id="WTVQ01000021">
    <property type="protein sequence ID" value="NMG75810.1"/>
    <property type="molecule type" value="Genomic_DNA"/>
</dbReference>
<dbReference type="RefSeq" id="WP_169260964.1">
    <property type="nucleotide sequence ID" value="NZ_WTVQ01000021.1"/>
</dbReference>
<evidence type="ECO:0000313" key="2">
    <source>
        <dbReference type="Proteomes" id="UP000648984"/>
    </source>
</evidence>
<dbReference type="Pfam" id="PF09684">
    <property type="entry name" value="Tail_P2_I"/>
    <property type="match status" value="1"/>
</dbReference>
<keyword evidence="2" id="KW-1185">Reference proteome</keyword>
<dbReference type="Proteomes" id="UP000648984">
    <property type="component" value="Unassembled WGS sequence"/>
</dbReference>
<organism evidence="1 2">
    <name type="scientific">Aromatoleum diolicum</name>
    <dbReference type="NCBI Taxonomy" id="75796"/>
    <lineage>
        <taxon>Bacteria</taxon>
        <taxon>Pseudomonadati</taxon>
        <taxon>Pseudomonadota</taxon>
        <taxon>Betaproteobacteria</taxon>
        <taxon>Rhodocyclales</taxon>
        <taxon>Rhodocyclaceae</taxon>
        <taxon>Aromatoleum</taxon>
    </lineage>
</organism>